<name>A0A1U7M7P8_TISCR</name>
<keyword evidence="1" id="KW-0812">Transmembrane</keyword>
<sequence>MDKILIGVFYSILAGTIIATQNVFSTRISEKVGMWETTAVIHLIGLIFAIIMAYILGDGSYKSVLDVNKLYLFAGAIGVIIIFSVTMGVSTLGASFAISLMVISQLSFAAVIDTFGLFGSDKIPFSLTKLMGIIIMVIGVIVFKWKG</sequence>
<protein>
    <recommendedName>
        <fullName evidence="4">EamA-like transporter family protein</fullName>
    </recommendedName>
</protein>
<feature type="transmembrane region" description="Helical" evidence="1">
    <location>
        <begin position="6"/>
        <end position="25"/>
    </location>
</feature>
<proteinExistence type="predicted"/>
<keyword evidence="1" id="KW-0472">Membrane</keyword>
<evidence type="ECO:0000313" key="3">
    <source>
        <dbReference type="Proteomes" id="UP000186112"/>
    </source>
</evidence>
<accession>A0A1U7M7P8</accession>
<feature type="transmembrane region" description="Helical" evidence="1">
    <location>
        <begin position="69"/>
        <end position="89"/>
    </location>
</feature>
<dbReference type="PANTHER" id="PTHR34821">
    <property type="entry name" value="INNER MEMBRANE PROTEIN YDCZ"/>
    <property type="match status" value="1"/>
</dbReference>
<dbReference type="EMBL" id="LTDM01000011">
    <property type="protein sequence ID" value="OLS03239.1"/>
    <property type="molecule type" value="Genomic_DNA"/>
</dbReference>
<dbReference type="PANTHER" id="PTHR34821:SF3">
    <property type="entry name" value="MEMBRANE PROTEIN"/>
    <property type="match status" value="1"/>
</dbReference>
<gene>
    <name evidence="2" type="ORF">TICRE_09400</name>
</gene>
<dbReference type="RefSeq" id="WP_198927482.1">
    <property type="nucleotide sequence ID" value="NZ_LTDM01000011.1"/>
</dbReference>
<keyword evidence="3" id="KW-1185">Reference proteome</keyword>
<dbReference type="InterPro" id="IPR006750">
    <property type="entry name" value="YdcZ"/>
</dbReference>
<reference evidence="2 3" key="1">
    <citation type="submission" date="2016-02" db="EMBL/GenBank/DDBJ databases">
        <title>Genome sequence of Tissierella creatinophila DSM 6911.</title>
        <authorList>
            <person name="Poehlein A."/>
            <person name="Daniel R."/>
        </authorList>
    </citation>
    <scope>NUCLEOTIDE SEQUENCE [LARGE SCALE GENOMIC DNA]</scope>
    <source>
        <strain evidence="2 3">DSM 6911</strain>
    </source>
</reference>
<dbReference type="Proteomes" id="UP000186112">
    <property type="component" value="Unassembled WGS sequence"/>
</dbReference>
<dbReference type="Pfam" id="PF04657">
    <property type="entry name" value="DMT_YdcZ"/>
    <property type="match status" value="1"/>
</dbReference>
<feature type="transmembrane region" description="Helical" evidence="1">
    <location>
        <begin position="96"/>
        <end position="117"/>
    </location>
</feature>
<keyword evidence="1" id="KW-1133">Transmembrane helix</keyword>
<organism evidence="2 3">
    <name type="scientific">Tissierella creatinophila DSM 6911</name>
    <dbReference type="NCBI Taxonomy" id="1123403"/>
    <lineage>
        <taxon>Bacteria</taxon>
        <taxon>Bacillati</taxon>
        <taxon>Bacillota</taxon>
        <taxon>Tissierellia</taxon>
        <taxon>Tissierellales</taxon>
        <taxon>Tissierellaceae</taxon>
        <taxon>Tissierella</taxon>
    </lineage>
</organism>
<comment type="caution">
    <text evidence="2">The sequence shown here is derived from an EMBL/GenBank/DDBJ whole genome shotgun (WGS) entry which is preliminary data.</text>
</comment>
<dbReference type="AlphaFoldDB" id="A0A1U7M7P8"/>
<feature type="transmembrane region" description="Helical" evidence="1">
    <location>
        <begin position="123"/>
        <end position="143"/>
    </location>
</feature>
<evidence type="ECO:0000313" key="2">
    <source>
        <dbReference type="EMBL" id="OLS03239.1"/>
    </source>
</evidence>
<feature type="transmembrane region" description="Helical" evidence="1">
    <location>
        <begin position="37"/>
        <end position="57"/>
    </location>
</feature>
<evidence type="ECO:0000256" key="1">
    <source>
        <dbReference type="SAM" id="Phobius"/>
    </source>
</evidence>
<evidence type="ECO:0008006" key="4">
    <source>
        <dbReference type="Google" id="ProtNLM"/>
    </source>
</evidence>
<dbReference type="GO" id="GO:0005886">
    <property type="term" value="C:plasma membrane"/>
    <property type="evidence" value="ECO:0007669"/>
    <property type="project" value="TreeGrafter"/>
</dbReference>